<sequence>MSANKSDFVVIANRLPVDRDGDGWTAAPGGLVTALKPVLEKNDGAWVGWPGTTDPVAAEDMPSPEETGITMFPVNLDTEDFTQFYEGFSNATLWPLYHDLIVQPKYDRQWWDRYFEVNKRFAEAATEAASDDAMVWVQDYQLHLVPGMMRQQSPNLRLGFFLHIPFPSPELFRQLPWRREVLAGTLGSDVVGFHTQDGARNFLDTLRALDYEVQTDDDEESAAFLRGARLPEDGFVVGRVLVDDAYIADKLGAGSNQGKQTPPPEHSHSSTELSHTTGLPTPKDRREVLVGVFPISIDSAHVAETAHSPESVAHTNQLRAQLGSPRLLLAGVDRMDYTKGILHRLEAVEKLLDDGKLKANEVTMVQVATPSRERLEDYQQTREAVERVVSRINGNHGALGRPVVHYVHRSLPFEEIVALYSAADMMLVTPLKDGMNLVAKEYVACHSDGTGALILSEFTGAATQLTTAYLCNPHDPESVGRAILRADGEDAAQRRERMSAMWENVRHHDVDRWARSFLGVLEGKGER</sequence>
<dbReference type="OrthoDB" id="9761633at2"/>
<comment type="catalytic activity">
    <reaction evidence="6">
        <text>TDP-alpha-D-glucose + D-glucose 6-phosphate = 5-methyl-UDP + alpha,alpha-trehalose 6-phosphate + H(+)</text>
        <dbReference type="Rhea" id="RHEA:53888"/>
        <dbReference type="ChEBI" id="CHEBI:15378"/>
        <dbReference type="ChEBI" id="CHEBI:58429"/>
        <dbReference type="ChEBI" id="CHEBI:61417"/>
        <dbReference type="ChEBI" id="CHEBI:61548"/>
        <dbReference type="ChEBI" id="CHEBI:137931"/>
    </reaction>
</comment>
<name>A0A364V9U1_9CORY</name>
<feature type="region of interest" description="Disordered" evidence="7">
    <location>
        <begin position="252"/>
        <end position="283"/>
    </location>
</feature>
<proteinExistence type="inferred from homology"/>
<dbReference type="InterPro" id="IPR001830">
    <property type="entry name" value="Glyco_trans_20"/>
</dbReference>
<evidence type="ECO:0000256" key="6">
    <source>
        <dbReference type="ARBA" id="ARBA00093268"/>
    </source>
</evidence>
<evidence type="ECO:0000256" key="1">
    <source>
        <dbReference type="ARBA" id="ARBA00001525"/>
    </source>
</evidence>
<protein>
    <recommendedName>
        <fullName evidence="3">alpha,alpha-trehalose-phosphate synthase (ADP-forming)</fullName>
        <ecNumber evidence="3">2.4.1.347</ecNumber>
    </recommendedName>
</protein>
<dbReference type="Gene3D" id="3.40.50.2000">
    <property type="entry name" value="Glycogen Phosphorylase B"/>
    <property type="match status" value="2"/>
</dbReference>
<evidence type="ECO:0000256" key="3">
    <source>
        <dbReference type="ARBA" id="ARBA00012842"/>
    </source>
</evidence>
<evidence type="ECO:0000313" key="9">
    <source>
        <dbReference type="Proteomes" id="UP000251047"/>
    </source>
</evidence>
<evidence type="ECO:0000256" key="5">
    <source>
        <dbReference type="ARBA" id="ARBA00048311"/>
    </source>
</evidence>
<comment type="catalytic activity">
    <reaction evidence="1">
        <text>CDP-alpha-D-glucose + D-glucose 6-phosphate = alpha,alpha-trehalose 6-phosphate + CDP + H(+)</text>
        <dbReference type="Rhea" id="RHEA:53884"/>
        <dbReference type="ChEBI" id="CHEBI:15378"/>
        <dbReference type="ChEBI" id="CHEBI:58069"/>
        <dbReference type="ChEBI" id="CHEBI:58429"/>
        <dbReference type="ChEBI" id="CHEBI:61548"/>
        <dbReference type="ChEBI" id="CHEBI:137927"/>
    </reaction>
</comment>
<dbReference type="RefSeq" id="WP_112770081.1">
    <property type="nucleotide sequence ID" value="NZ_CP063191.1"/>
</dbReference>
<dbReference type="CDD" id="cd03788">
    <property type="entry name" value="GT20_TPS"/>
    <property type="match status" value="1"/>
</dbReference>
<dbReference type="GO" id="GO:0003825">
    <property type="term" value="F:alpha,alpha-trehalose-phosphate synthase (UDP-forming) activity"/>
    <property type="evidence" value="ECO:0007669"/>
    <property type="project" value="TreeGrafter"/>
</dbReference>
<evidence type="ECO:0000256" key="4">
    <source>
        <dbReference type="ARBA" id="ARBA00047452"/>
    </source>
</evidence>
<comment type="caution">
    <text evidence="8">The sequence shown here is derived from an EMBL/GenBank/DDBJ whole genome shotgun (WGS) entry which is preliminary data.</text>
</comment>
<dbReference type="AlphaFoldDB" id="A0A364V9U1"/>
<dbReference type="EC" id="2.4.1.347" evidence="3"/>
<dbReference type="GO" id="GO:0005992">
    <property type="term" value="P:trehalose biosynthetic process"/>
    <property type="evidence" value="ECO:0007669"/>
    <property type="project" value="InterPro"/>
</dbReference>
<gene>
    <name evidence="8" type="ORF">CWC39_08650</name>
</gene>
<dbReference type="PANTHER" id="PTHR10788">
    <property type="entry name" value="TREHALOSE-6-PHOSPHATE SYNTHASE"/>
    <property type="match status" value="1"/>
</dbReference>
<dbReference type="PANTHER" id="PTHR10788:SF106">
    <property type="entry name" value="BCDNA.GH08860"/>
    <property type="match status" value="1"/>
</dbReference>
<comment type="catalytic activity">
    <reaction evidence="4">
        <text>GDP-alpha-D-glucose + D-glucose 6-phosphate = alpha,alpha-trehalose 6-phosphate + GDP + H(+)</text>
        <dbReference type="Rhea" id="RHEA:14605"/>
        <dbReference type="ChEBI" id="CHEBI:15378"/>
        <dbReference type="ChEBI" id="CHEBI:58189"/>
        <dbReference type="ChEBI" id="CHEBI:58429"/>
        <dbReference type="ChEBI" id="CHEBI:61548"/>
        <dbReference type="ChEBI" id="CHEBI:62230"/>
    </reaction>
</comment>
<comment type="catalytic activity">
    <reaction evidence="5">
        <text>ADP-alpha-D-glucose + D-glucose 6-phosphate = alpha,alpha-trehalose 6-phosphate + ADP + H(+)</text>
        <dbReference type="Rhea" id="RHEA:53880"/>
        <dbReference type="ChEBI" id="CHEBI:15378"/>
        <dbReference type="ChEBI" id="CHEBI:57498"/>
        <dbReference type="ChEBI" id="CHEBI:58429"/>
        <dbReference type="ChEBI" id="CHEBI:61548"/>
        <dbReference type="ChEBI" id="CHEBI:456216"/>
        <dbReference type="EC" id="2.4.1.347"/>
    </reaction>
</comment>
<dbReference type="EMBL" id="PHQP01000078">
    <property type="protein sequence ID" value="RAV33409.1"/>
    <property type="molecule type" value="Genomic_DNA"/>
</dbReference>
<evidence type="ECO:0000313" key="8">
    <source>
        <dbReference type="EMBL" id="RAV33409.1"/>
    </source>
</evidence>
<comment type="similarity">
    <text evidence="2">Belongs to the glycosyltransferase 20 family.</text>
</comment>
<dbReference type="Proteomes" id="UP000251047">
    <property type="component" value="Unassembled WGS sequence"/>
</dbReference>
<evidence type="ECO:0000256" key="7">
    <source>
        <dbReference type="SAM" id="MobiDB-lite"/>
    </source>
</evidence>
<reference evidence="8 9" key="1">
    <citation type="journal article" date="2018" name="Syst. Appl. Microbiol.">
        <title>Corynebacterium heidelbergense sp. nov., isolated from the preen glands of Egyptian geese (Alopochen aegyptiacus).</title>
        <authorList>
            <person name="Braun M.S."/>
            <person name="Wang E."/>
            <person name="Zimmermann S."/>
            <person name="Wink M."/>
        </authorList>
    </citation>
    <scope>NUCLEOTIDE SEQUENCE [LARGE SCALE GENOMIC DNA]</scope>
    <source>
        <strain evidence="8 9">DSM 104638</strain>
    </source>
</reference>
<dbReference type="Pfam" id="PF00982">
    <property type="entry name" value="Glyco_transf_20"/>
    <property type="match status" value="1"/>
</dbReference>
<dbReference type="SUPFAM" id="SSF53756">
    <property type="entry name" value="UDP-Glycosyltransferase/glycogen phosphorylase"/>
    <property type="match status" value="2"/>
</dbReference>
<organism evidence="8 9">
    <name type="scientific">Corynebacterium heidelbergense</name>
    <dbReference type="NCBI Taxonomy" id="2055947"/>
    <lineage>
        <taxon>Bacteria</taxon>
        <taxon>Bacillati</taxon>
        <taxon>Actinomycetota</taxon>
        <taxon>Actinomycetes</taxon>
        <taxon>Mycobacteriales</taxon>
        <taxon>Corynebacteriaceae</taxon>
        <taxon>Corynebacterium</taxon>
    </lineage>
</organism>
<accession>A0A364V9U1</accession>
<evidence type="ECO:0000256" key="2">
    <source>
        <dbReference type="ARBA" id="ARBA00008799"/>
    </source>
</evidence>